<evidence type="ECO:0000313" key="1">
    <source>
        <dbReference type="Proteomes" id="UP001652620"/>
    </source>
</evidence>
<sequence>MEQKGLNKKRIKREKPNKKWSEKEIQSILDFLQEAPEVEAPTAQIFYKKLIESTKIDATWDLIRWKVRHLKASYKRASDWRMSTGECLLESDAGASSVEGKRNECDKILSNVYISGKVLQMCPHFNQLKHIFGKKAKSELPFEVVDSGSTSIMNESAASQILEISFSDVGEEIASPIDIANIDNLPPGNVSEVIVPEKAKDFAEKIKKHVPKSSAANLVAFQVERRQMFKMKMEWEKEKHEKDHALNERRLQAEIERGKAEIIFKNRELD</sequence>
<keyword evidence="1" id="KW-1185">Reference proteome</keyword>
<gene>
    <name evidence="2" type="primary">LOC125775474</name>
</gene>
<organism evidence="1 2">
    <name type="scientific">Bactrocera dorsalis</name>
    <name type="common">Oriental fruit fly</name>
    <name type="synonym">Dacus dorsalis</name>
    <dbReference type="NCBI Taxonomy" id="27457"/>
    <lineage>
        <taxon>Eukaryota</taxon>
        <taxon>Metazoa</taxon>
        <taxon>Ecdysozoa</taxon>
        <taxon>Arthropoda</taxon>
        <taxon>Hexapoda</taxon>
        <taxon>Insecta</taxon>
        <taxon>Pterygota</taxon>
        <taxon>Neoptera</taxon>
        <taxon>Endopterygota</taxon>
        <taxon>Diptera</taxon>
        <taxon>Brachycera</taxon>
        <taxon>Muscomorpha</taxon>
        <taxon>Tephritoidea</taxon>
        <taxon>Tephritidae</taxon>
        <taxon>Bactrocera</taxon>
        <taxon>Bactrocera</taxon>
    </lineage>
</organism>
<accession>A0ABM3IYL6</accession>
<protein>
    <submittedName>
        <fullName evidence="2">Uncharacterized protein LOC125775474</fullName>
    </submittedName>
</protein>
<proteinExistence type="predicted"/>
<name>A0ABM3IYL6_BACDO</name>
<dbReference type="RefSeq" id="XP_049302083.1">
    <property type="nucleotide sequence ID" value="XM_049446126.1"/>
</dbReference>
<reference evidence="1" key="1">
    <citation type="submission" date="2025-05" db="UniProtKB">
        <authorList>
            <consortium name="RefSeq"/>
        </authorList>
    </citation>
    <scope>NUCLEOTIDE SEQUENCE [LARGE SCALE GENOMIC DNA]</scope>
</reference>
<dbReference type="GeneID" id="125775474"/>
<evidence type="ECO:0000313" key="2">
    <source>
        <dbReference type="RefSeq" id="XP_049302083.1"/>
    </source>
</evidence>
<reference evidence="2" key="2">
    <citation type="submission" date="2025-08" db="UniProtKB">
        <authorList>
            <consortium name="RefSeq"/>
        </authorList>
    </citation>
    <scope>IDENTIFICATION</scope>
    <source>
        <tissue evidence="2">Adult</tissue>
    </source>
</reference>
<dbReference type="Proteomes" id="UP001652620">
    <property type="component" value="Chromosome 1"/>
</dbReference>